<accession>A0A0U5ES21</accession>
<name>A0A0U5ES21_9BACT</name>
<proteinExistence type="predicted"/>
<dbReference type="Proteomes" id="UP000069902">
    <property type="component" value="Chromosome cPNK"/>
</dbReference>
<dbReference type="PATRIC" id="fig|389348.3.peg.1488"/>
<evidence type="ECO:0000313" key="3">
    <source>
        <dbReference type="Proteomes" id="UP000069902"/>
    </source>
</evidence>
<keyword evidence="3" id="KW-1185">Reference proteome</keyword>
<feature type="region of interest" description="Disordered" evidence="1">
    <location>
        <begin position="161"/>
        <end position="188"/>
    </location>
</feature>
<dbReference type="InParanoid" id="A0A0U5ES21"/>
<evidence type="ECO:0000313" key="2">
    <source>
        <dbReference type="EMBL" id="CUI16945.1"/>
    </source>
</evidence>
<dbReference type="InterPro" id="IPR021210">
    <property type="entry name" value="Exosporium_BclB"/>
</dbReference>
<evidence type="ECO:0000256" key="1">
    <source>
        <dbReference type="SAM" id="MobiDB-lite"/>
    </source>
</evidence>
<reference evidence="3" key="1">
    <citation type="submission" date="2015-09" db="EMBL/GenBank/DDBJ databases">
        <authorList>
            <person name="Bertelli C."/>
        </authorList>
    </citation>
    <scope>NUCLEOTIDE SEQUENCE [LARGE SCALE GENOMIC DNA]</scope>
    <source>
        <strain evidence="3">KNic</strain>
    </source>
</reference>
<dbReference type="STRING" id="389348.PNK_1328"/>
<organism evidence="2 3">
    <name type="scientific">Candidatus Protochlamydia naegleriophila</name>
    <dbReference type="NCBI Taxonomy" id="389348"/>
    <lineage>
        <taxon>Bacteria</taxon>
        <taxon>Pseudomonadati</taxon>
        <taxon>Chlamydiota</taxon>
        <taxon>Chlamydiia</taxon>
        <taxon>Parachlamydiales</taxon>
        <taxon>Parachlamydiaceae</taxon>
        <taxon>Candidatus Protochlamydia</taxon>
    </lineage>
</organism>
<gene>
    <name evidence="2" type="ORF">PNK_1328</name>
</gene>
<dbReference type="KEGG" id="pnl:PNK_1328"/>
<dbReference type="Pfam" id="PF01391">
    <property type="entry name" value="Collagen"/>
    <property type="match status" value="1"/>
</dbReference>
<sequence length="365" mass="37096">MSHLRSLFFAANLCFLTNAVCAEDCNKEKLQEALEAFNSAPENFNLLIKKEALDGREISLYYLPEHNLILKQQMNAEGEVKKNTAYLLDEDKTAIQAVSNPYDNIDSTYIEINENIDSSFIEVNENGLHKLEQYFHPHGSCGGSNGATGPTGPAGAIGPTGPAGIPGPAGLPGAIGPTGATGTSGPTGATGAPGVAGAGAIIPYASGTPIVMTSIAGGLVGTGSTLGFGGSLTGVTLTGGLIDQTLINDFAFSMPRDGTITSISADFSNTVALSLVGTTVTITAQLYSSPTPNNTFAPVPGALVTLTPPLTGVVAIGTISSGITTGLSIPVTAQTRLLMVYTITATGVTLINTVTGFASAGVTIN</sequence>
<protein>
    <submittedName>
        <fullName evidence="2">Hypothetical membrane protein</fullName>
    </submittedName>
</protein>
<dbReference type="AlphaFoldDB" id="A0A0U5ES21"/>
<dbReference type="NCBIfam" id="TIGR03721">
    <property type="entry name" value="exospore_TM"/>
    <property type="match status" value="1"/>
</dbReference>
<dbReference type="EMBL" id="LN879502">
    <property type="protein sequence ID" value="CUI16945.1"/>
    <property type="molecule type" value="Genomic_DNA"/>
</dbReference>
<dbReference type="RefSeq" id="WP_079992844.1">
    <property type="nucleotide sequence ID" value="NZ_LN879502.1"/>
</dbReference>
<dbReference type="InterPro" id="IPR008160">
    <property type="entry name" value="Collagen"/>
</dbReference>